<feature type="signal peptide" evidence="1">
    <location>
        <begin position="1"/>
        <end position="23"/>
    </location>
</feature>
<evidence type="ECO:0000313" key="3">
    <source>
        <dbReference type="Proteomes" id="UP001157915"/>
    </source>
</evidence>
<name>A0ABY1PFY3_9BACT</name>
<organism evidence="2 3">
    <name type="scientific">Algoriphagus winogradskyi</name>
    <dbReference type="NCBI Taxonomy" id="237017"/>
    <lineage>
        <taxon>Bacteria</taxon>
        <taxon>Pseudomonadati</taxon>
        <taxon>Bacteroidota</taxon>
        <taxon>Cytophagia</taxon>
        <taxon>Cytophagales</taxon>
        <taxon>Cyclobacteriaceae</taxon>
        <taxon>Algoriphagus</taxon>
    </lineage>
</organism>
<dbReference type="Proteomes" id="UP001157915">
    <property type="component" value="Unassembled WGS sequence"/>
</dbReference>
<dbReference type="RefSeq" id="WP_283414349.1">
    <property type="nucleotide sequence ID" value="NZ_FXUA01000008.1"/>
</dbReference>
<keyword evidence="3" id="KW-1185">Reference proteome</keyword>
<evidence type="ECO:0000256" key="1">
    <source>
        <dbReference type="SAM" id="SignalP"/>
    </source>
</evidence>
<keyword evidence="1" id="KW-0732">Signal</keyword>
<proteinExistence type="predicted"/>
<evidence type="ECO:0008006" key="4">
    <source>
        <dbReference type="Google" id="ProtNLM"/>
    </source>
</evidence>
<comment type="caution">
    <text evidence="2">The sequence shown here is derived from an EMBL/GenBank/DDBJ whole genome shotgun (WGS) entry which is preliminary data.</text>
</comment>
<evidence type="ECO:0000313" key="2">
    <source>
        <dbReference type="EMBL" id="SMP32953.1"/>
    </source>
</evidence>
<dbReference type="EMBL" id="FXUA01000008">
    <property type="protein sequence ID" value="SMP32953.1"/>
    <property type="molecule type" value="Genomic_DNA"/>
</dbReference>
<gene>
    <name evidence="2" type="ORF">SAMN06265367_10887</name>
</gene>
<reference evidence="2 3" key="1">
    <citation type="submission" date="2017-05" db="EMBL/GenBank/DDBJ databases">
        <authorList>
            <person name="Varghese N."/>
            <person name="Submissions S."/>
        </authorList>
    </citation>
    <scope>NUCLEOTIDE SEQUENCE [LARGE SCALE GENOMIC DNA]</scope>
    <source>
        <strain evidence="2 3">DSM 15360</strain>
    </source>
</reference>
<protein>
    <recommendedName>
        <fullName evidence="4">Bifunctional isocitrate dehydrogenase kinase/phosphatase</fullName>
    </recommendedName>
</protein>
<feature type="chain" id="PRO_5045777961" description="Bifunctional isocitrate dehydrogenase kinase/phosphatase" evidence="1">
    <location>
        <begin position="24"/>
        <end position="227"/>
    </location>
</feature>
<accession>A0ABY1PFY3</accession>
<dbReference type="PROSITE" id="PS51257">
    <property type="entry name" value="PROKAR_LIPOPROTEIN"/>
    <property type="match status" value="1"/>
</dbReference>
<sequence>MRSPKFTLTDFALLSIVFLSLMACESNEKQTNEGLENGSAAEEEMSRHRALIDVALAQNKNWYTHWSSDVGEFNASQFELMMTDSIDPMEMPERNPILKDDPLYPYQIPHPSGNGTMDIYSYKIEAQDAVDEPFLNPDSEVVWYREDGMKERLLFMGPSGMFEDGMWLNSEEFLVLGYFQEEAGFRPMAWIINVGNHELRQFQLAKVSPTYESHSYINAKIKQIDLG</sequence>